<name>A0ABW7CRI2_9GAMM</name>
<dbReference type="SUPFAM" id="SSF47413">
    <property type="entry name" value="lambda repressor-like DNA-binding domains"/>
    <property type="match status" value="1"/>
</dbReference>
<dbReference type="RefSeq" id="WP_125289895.1">
    <property type="nucleotide sequence ID" value="NZ_JBGCUC010000016.1"/>
</dbReference>
<sequence length="101" mass="11387">MTNLNDFLKAEFSEAERTEIERMADELILETGLQLLREELALSQKIVAEAMGVKQPRITQIEQSGADRRLITIKRYIEAMGGKLSLLIVMPGELGSRTLRV</sequence>
<evidence type="ECO:0000313" key="3">
    <source>
        <dbReference type="Proteomes" id="UP001605250"/>
    </source>
</evidence>
<comment type="caution">
    <text evidence="2">The sequence shown here is derived from an EMBL/GenBank/DDBJ whole genome shotgun (WGS) entry which is preliminary data.</text>
</comment>
<feature type="domain" description="HTH cro/C1-type" evidence="1">
    <location>
        <begin position="33"/>
        <end position="87"/>
    </location>
</feature>
<proteinExistence type="predicted"/>
<evidence type="ECO:0000259" key="1">
    <source>
        <dbReference type="PROSITE" id="PS50943"/>
    </source>
</evidence>
<keyword evidence="3" id="KW-1185">Reference proteome</keyword>
<dbReference type="InterPro" id="IPR001387">
    <property type="entry name" value="Cro/C1-type_HTH"/>
</dbReference>
<protein>
    <submittedName>
        <fullName evidence="2">Helix-turn-helix domain-containing protein</fullName>
    </submittedName>
</protein>
<dbReference type="Gene3D" id="1.10.260.40">
    <property type="entry name" value="lambda repressor-like DNA-binding domains"/>
    <property type="match status" value="1"/>
</dbReference>
<dbReference type="SMART" id="SM00530">
    <property type="entry name" value="HTH_XRE"/>
    <property type="match status" value="1"/>
</dbReference>
<dbReference type="Proteomes" id="UP001605250">
    <property type="component" value="Unassembled WGS sequence"/>
</dbReference>
<dbReference type="EMBL" id="JBGCUC010000016">
    <property type="protein sequence ID" value="MFG6078031.1"/>
    <property type="molecule type" value="Genomic_DNA"/>
</dbReference>
<dbReference type="InterPro" id="IPR010982">
    <property type="entry name" value="Lambda_DNA-bd_dom_sf"/>
</dbReference>
<gene>
    <name evidence="2" type="ORF">AB3U87_16870</name>
</gene>
<organism evidence="2 3">
    <name type="scientific">Erwinia plantamica</name>
    <dbReference type="NCBI Taxonomy" id="3237104"/>
    <lineage>
        <taxon>Bacteria</taxon>
        <taxon>Pseudomonadati</taxon>
        <taxon>Pseudomonadota</taxon>
        <taxon>Gammaproteobacteria</taxon>
        <taxon>Enterobacterales</taxon>
        <taxon>Erwiniaceae</taxon>
        <taxon>Erwinia</taxon>
    </lineage>
</organism>
<dbReference type="Pfam" id="PF01381">
    <property type="entry name" value="HTH_3"/>
    <property type="match status" value="1"/>
</dbReference>
<dbReference type="CDD" id="cd00093">
    <property type="entry name" value="HTH_XRE"/>
    <property type="match status" value="1"/>
</dbReference>
<accession>A0ABW7CRI2</accession>
<reference evidence="2 3" key="1">
    <citation type="submission" date="2024-07" db="EMBL/GenBank/DDBJ databases">
        <title>Novel bacterial strain Erwinia sp. OPT-41 promoting growth of various crops.</title>
        <authorList>
            <person name="Egorshina A."/>
            <person name="Lukyantsev M.A."/>
            <person name="Golubev S.N."/>
            <person name="Muratova A.Y."/>
            <person name="Bulygina E.A."/>
        </authorList>
    </citation>
    <scope>NUCLEOTIDE SEQUENCE [LARGE SCALE GENOMIC DNA]</scope>
    <source>
        <strain evidence="2 3">OPT-41</strain>
    </source>
</reference>
<dbReference type="PROSITE" id="PS50943">
    <property type="entry name" value="HTH_CROC1"/>
    <property type="match status" value="1"/>
</dbReference>
<evidence type="ECO:0000313" key="2">
    <source>
        <dbReference type="EMBL" id="MFG6078031.1"/>
    </source>
</evidence>